<evidence type="ECO:0000313" key="6">
    <source>
        <dbReference type="Proteomes" id="UP001444661"/>
    </source>
</evidence>
<dbReference type="InterPro" id="IPR007867">
    <property type="entry name" value="GMC_OxRtase_C"/>
</dbReference>
<dbReference type="PANTHER" id="PTHR11552:SF138">
    <property type="entry name" value="DEHYDROGENASE PKFF-RELATED"/>
    <property type="match status" value="1"/>
</dbReference>
<proteinExistence type="inferred from homology"/>
<dbReference type="PROSITE" id="PS00624">
    <property type="entry name" value="GMC_OXRED_2"/>
    <property type="match status" value="1"/>
</dbReference>
<evidence type="ECO:0000259" key="4">
    <source>
        <dbReference type="PROSITE" id="PS00624"/>
    </source>
</evidence>
<evidence type="ECO:0000256" key="2">
    <source>
        <dbReference type="ARBA" id="ARBA00023180"/>
    </source>
</evidence>
<comment type="similarity">
    <text evidence="1">Belongs to the GMC oxidoreductase family.</text>
</comment>
<feature type="signal peptide" evidence="3">
    <location>
        <begin position="1"/>
        <end position="19"/>
    </location>
</feature>
<dbReference type="Pfam" id="PF05199">
    <property type="entry name" value="GMC_oxred_C"/>
    <property type="match status" value="1"/>
</dbReference>
<name>A0ABR1U9N1_9PEZI</name>
<organism evidence="5 6">
    <name type="scientific">Apiospora rasikravindrae</name>
    <dbReference type="NCBI Taxonomy" id="990691"/>
    <lineage>
        <taxon>Eukaryota</taxon>
        <taxon>Fungi</taxon>
        <taxon>Dikarya</taxon>
        <taxon>Ascomycota</taxon>
        <taxon>Pezizomycotina</taxon>
        <taxon>Sordariomycetes</taxon>
        <taxon>Xylariomycetidae</taxon>
        <taxon>Amphisphaeriales</taxon>
        <taxon>Apiosporaceae</taxon>
        <taxon>Apiospora</taxon>
    </lineage>
</organism>
<comment type="caution">
    <text evidence="5">The sequence shown here is derived from an EMBL/GenBank/DDBJ whole genome shotgun (WGS) entry which is preliminary data.</text>
</comment>
<dbReference type="InterPro" id="IPR012132">
    <property type="entry name" value="GMC_OxRdtase"/>
</dbReference>
<dbReference type="Proteomes" id="UP001444661">
    <property type="component" value="Unassembled WGS sequence"/>
</dbReference>
<sequence length="610" mass="64807">MSIFKLVSLASLLAGYASCSYPASDSGDATYDYVVIGGGTAGLVVAARLSEDPNVSVAVVEAGTRYEISNPMLSELPGFDSYYAGSSPDVIKESIDWGFVTSPQAGAAGREIHYARGKCLGGNSGRNSMLYQRPDKGSLDQWADAVGDQAWTFDNLLPFFKKGVNFTAPGPSRFENATAGFNAQAFDLSEGPLRVSYPNYANPFSTYLPGALDHIGVKVIQDFNSGSILGSQWSANTINSATGLRSSSTVFLDEAQSRPNFKLFYSTMAKKIIFDGQQPTETAVGVVLENDLTLRAKKEVILSAGAFQSPQLLMVSGVGPAEVLRDHNIPVVADRPGVGQNLTDHVFFGPSYRAVVPTIATVFADPAAALLELDEYYGLVPPSPGHGTEGILSNPLLDYLGFEKAPRGTVSNSTAGALSFLPASWPEIEYMSLPSFVGNASGVYTPPGNYVTLVGALAAPQSRGNVTLRSADARDLPVINPNWLTHPADADVAVAAYKRVRAVMASQAMSGALAQPLEEYFPGLDAVKSDAEILQSVRENMMTVYHASATCRMGKPDDITAVVDTHARVYGVKGLRVVDSSAFALLPPGHPQSMVYALAEKISDDIRKGN</sequence>
<dbReference type="SUPFAM" id="SSF51905">
    <property type="entry name" value="FAD/NAD(P)-binding domain"/>
    <property type="match status" value="1"/>
</dbReference>
<feature type="domain" description="Glucose-methanol-choline oxidoreductase N-terminal" evidence="4">
    <location>
        <begin position="305"/>
        <end position="319"/>
    </location>
</feature>
<dbReference type="InterPro" id="IPR000172">
    <property type="entry name" value="GMC_OxRdtase_N"/>
</dbReference>
<dbReference type="Gene3D" id="3.30.560.10">
    <property type="entry name" value="Glucose Oxidase, domain 3"/>
    <property type="match status" value="1"/>
</dbReference>
<keyword evidence="6" id="KW-1185">Reference proteome</keyword>
<gene>
    <name evidence="5" type="ORF">PG993_000813</name>
</gene>
<dbReference type="SUPFAM" id="SSF54373">
    <property type="entry name" value="FAD-linked reductases, C-terminal domain"/>
    <property type="match status" value="1"/>
</dbReference>
<dbReference type="InterPro" id="IPR036188">
    <property type="entry name" value="FAD/NAD-bd_sf"/>
</dbReference>
<dbReference type="PIRSF" id="PIRSF000137">
    <property type="entry name" value="Alcohol_oxidase"/>
    <property type="match status" value="1"/>
</dbReference>
<dbReference type="Pfam" id="PF00732">
    <property type="entry name" value="GMC_oxred_N"/>
    <property type="match status" value="1"/>
</dbReference>
<evidence type="ECO:0000313" key="5">
    <source>
        <dbReference type="EMBL" id="KAK8055586.1"/>
    </source>
</evidence>
<protein>
    <recommendedName>
        <fullName evidence="4">Glucose-methanol-choline oxidoreductase N-terminal domain-containing protein</fullName>
    </recommendedName>
</protein>
<keyword evidence="3" id="KW-0732">Signal</keyword>
<evidence type="ECO:0000256" key="1">
    <source>
        <dbReference type="ARBA" id="ARBA00010790"/>
    </source>
</evidence>
<dbReference type="EMBL" id="JAQQWK010000001">
    <property type="protein sequence ID" value="KAK8055586.1"/>
    <property type="molecule type" value="Genomic_DNA"/>
</dbReference>
<dbReference type="Gene3D" id="3.50.50.60">
    <property type="entry name" value="FAD/NAD(P)-binding domain"/>
    <property type="match status" value="1"/>
</dbReference>
<feature type="chain" id="PRO_5047052809" description="Glucose-methanol-choline oxidoreductase N-terminal domain-containing protein" evidence="3">
    <location>
        <begin position="20"/>
        <end position="610"/>
    </location>
</feature>
<dbReference type="PANTHER" id="PTHR11552">
    <property type="entry name" value="GLUCOSE-METHANOL-CHOLINE GMC OXIDOREDUCTASE"/>
    <property type="match status" value="1"/>
</dbReference>
<evidence type="ECO:0000256" key="3">
    <source>
        <dbReference type="SAM" id="SignalP"/>
    </source>
</evidence>
<reference evidence="5 6" key="1">
    <citation type="submission" date="2023-01" db="EMBL/GenBank/DDBJ databases">
        <title>Analysis of 21 Apiospora genomes using comparative genomics revels a genus with tremendous synthesis potential of carbohydrate active enzymes and secondary metabolites.</title>
        <authorList>
            <person name="Sorensen T."/>
        </authorList>
    </citation>
    <scope>NUCLEOTIDE SEQUENCE [LARGE SCALE GENOMIC DNA]</scope>
    <source>
        <strain evidence="5 6">CBS 33761</strain>
    </source>
</reference>
<keyword evidence="2" id="KW-0325">Glycoprotein</keyword>
<accession>A0ABR1U9N1</accession>